<dbReference type="EMBL" id="JBHTNH010000016">
    <property type="protein sequence ID" value="MFD1361599.1"/>
    <property type="molecule type" value="Genomic_DNA"/>
</dbReference>
<gene>
    <name evidence="1" type="ORF">ACFQ4A_08010</name>
</gene>
<reference evidence="2" key="1">
    <citation type="journal article" date="2019" name="Int. J. Syst. Evol. Microbiol.">
        <title>The Global Catalogue of Microorganisms (GCM) 10K type strain sequencing project: providing services to taxonomists for standard genome sequencing and annotation.</title>
        <authorList>
            <consortium name="The Broad Institute Genomics Platform"/>
            <consortium name="The Broad Institute Genome Sequencing Center for Infectious Disease"/>
            <person name="Wu L."/>
            <person name="Ma J."/>
        </authorList>
    </citation>
    <scope>NUCLEOTIDE SEQUENCE [LARGE SCALE GENOMIC DNA]</scope>
    <source>
        <strain evidence="2">CCUG 54822</strain>
    </source>
</reference>
<dbReference type="Proteomes" id="UP001597178">
    <property type="component" value="Unassembled WGS sequence"/>
</dbReference>
<accession>A0ABW3ZTN4</accession>
<evidence type="ECO:0000313" key="1">
    <source>
        <dbReference type="EMBL" id="MFD1361599.1"/>
    </source>
</evidence>
<protein>
    <submittedName>
        <fullName evidence="1">Uncharacterized protein</fullName>
    </submittedName>
</protein>
<evidence type="ECO:0000313" key="2">
    <source>
        <dbReference type="Proteomes" id="UP001597178"/>
    </source>
</evidence>
<sequence>MSDSARACRMQVTKALQQDKENIDSDTSHEEKVLFFFEDVANLAFVP</sequence>
<keyword evidence="2" id="KW-1185">Reference proteome</keyword>
<comment type="caution">
    <text evidence="1">The sequence shown here is derived from an EMBL/GenBank/DDBJ whole genome shotgun (WGS) entry which is preliminary data.</text>
</comment>
<proteinExistence type="predicted"/>
<name>A0ABW3ZTN4_9BACI</name>
<organism evidence="1 2">
    <name type="scientific">Lentibacillus salinarum</name>
    <dbReference type="NCBI Taxonomy" id="446820"/>
    <lineage>
        <taxon>Bacteria</taxon>
        <taxon>Bacillati</taxon>
        <taxon>Bacillota</taxon>
        <taxon>Bacilli</taxon>
        <taxon>Bacillales</taxon>
        <taxon>Bacillaceae</taxon>
        <taxon>Lentibacillus</taxon>
    </lineage>
</organism>